<feature type="compositionally biased region" description="Polar residues" evidence="1">
    <location>
        <begin position="24"/>
        <end position="41"/>
    </location>
</feature>
<accession>A0A3P5X8M7</accession>
<dbReference type="RefSeq" id="WP_124091176.1">
    <property type="nucleotide sequence ID" value="NZ_CBCRYA010000003.1"/>
</dbReference>
<reference evidence="3 4" key="1">
    <citation type="submission" date="2018-11" db="EMBL/GenBank/DDBJ databases">
        <authorList>
            <person name="Criscuolo A."/>
        </authorList>
    </citation>
    <scope>NUCLEOTIDE SEQUENCE [LARGE SCALE GENOMIC DNA]</scope>
    <source>
        <strain evidence="3">AT11b</strain>
    </source>
</reference>
<organism evidence="3 4">
    <name type="scientific">Arthrobacter ulcerisalmonis</name>
    <dbReference type="NCBI Taxonomy" id="2483813"/>
    <lineage>
        <taxon>Bacteria</taxon>
        <taxon>Bacillati</taxon>
        <taxon>Actinomycetota</taxon>
        <taxon>Actinomycetes</taxon>
        <taxon>Micrococcales</taxon>
        <taxon>Micrococcaceae</taxon>
        <taxon>Arthrobacter</taxon>
    </lineage>
</organism>
<name>A0A3P5X8M7_9MICC</name>
<evidence type="ECO:0000313" key="4">
    <source>
        <dbReference type="Proteomes" id="UP000280861"/>
    </source>
</evidence>
<keyword evidence="4" id="KW-1185">Reference proteome</keyword>
<keyword evidence="2" id="KW-1133">Transmembrane helix</keyword>
<feature type="compositionally biased region" description="Basic residues" evidence="1">
    <location>
        <begin position="1"/>
        <end position="11"/>
    </location>
</feature>
<feature type="transmembrane region" description="Helical" evidence="2">
    <location>
        <begin position="98"/>
        <end position="123"/>
    </location>
</feature>
<dbReference type="Proteomes" id="UP000280861">
    <property type="component" value="Unassembled WGS sequence"/>
</dbReference>
<sequence length="355" mass="40042">MQSRSVRRPHLRPLQYSHPPADSMNASGPSSTPKQAQSTPSSKDSLSALVAKILDQLSLTSWLPAAVLVAGIAVLFQFRTDKRIDLLQAITKLSTDPFQLLVIMIPILIIATLITQAFSFTAIRFLEGYWSRGWLAASLGPVFSRMQLSKKSRLINKQKKFQLKAFNFARHEMLKIGINHGIVCTLEAKIYGKKPYFDLSEKDAADLHALKWEDFCRPWQVQRLDQLRGALPLFPRQSRILPTALGNRLRATEDTLKNTNGNLEGFVNGRWEIIPIHLRVNHDEFRDRLEMYCTLVFVAVFLCIASIPILLVEEIQLWQTMSMSVGFLALAVVSYSAALTSANAYCSVLKEIDRL</sequence>
<proteinExistence type="predicted"/>
<feature type="transmembrane region" description="Helical" evidence="2">
    <location>
        <begin position="289"/>
        <end position="311"/>
    </location>
</feature>
<evidence type="ECO:0000313" key="3">
    <source>
        <dbReference type="EMBL" id="VDC23744.1"/>
    </source>
</evidence>
<feature type="transmembrane region" description="Helical" evidence="2">
    <location>
        <begin position="323"/>
        <end position="346"/>
    </location>
</feature>
<keyword evidence="2" id="KW-0472">Membrane</keyword>
<protein>
    <submittedName>
        <fullName evidence="3">Uncharacterized protein</fullName>
    </submittedName>
</protein>
<gene>
    <name evidence="3" type="ORF">PSET11_01202</name>
</gene>
<evidence type="ECO:0000256" key="2">
    <source>
        <dbReference type="SAM" id="Phobius"/>
    </source>
</evidence>
<dbReference type="EMBL" id="UXAU01000019">
    <property type="protein sequence ID" value="VDC23744.1"/>
    <property type="molecule type" value="Genomic_DNA"/>
</dbReference>
<feature type="region of interest" description="Disordered" evidence="1">
    <location>
        <begin position="1"/>
        <end position="41"/>
    </location>
</feature>
<feature type="transmembrane region" description="Helical" evidence="2">
    <location>
        <begin position="59"/>
        <end position="78"/>
    </location>
</feature>
<evidence type="ECO:0000256" key="1">
    <source>
        <dbReference type="SAM" id="MobiDB-lite"/>
    </source>
</evidence>
<dbReference type="AlphaFoldDB" id="A0A3P5X8M7"/>
<keyword evidence="2" id="KW-0812">Transmembrane</keyword>